<name>A0A9K3P277_HELAN</name>
<keyword evidence="1" id="KW-0812">Transmembrane</keyword>
<keyword evidence="3" id="KW-1185">Reference proteome</keyword>
<evidence type="ECO:0000313" key="2">
    <source>
        <dbReference type="EMBL" id="KAF5821992.1"/>
    </source>
</evidence>
<dbReference type="AlphaFoldDB" id="A0A9K3P277"/>
<sequence length="52" mass="6033">MFYVRTINEFQESTMNVYDPLGLACMITYTSLDFSCIYIAFPVSSSPRFQSF</sequence>
<keyword evidence="1" id="KW-1133">Transmembrane helix</keyword>
<gene>
    <name evidence="2" type="ORF">HanXRQr2_Chr01g0021281</name>
</gene>
<proteinExistence type="predicted"/>
<organism evidence="2 3">
    <name type="scientific">Helianthus annuus</name>
    <name type="common">Common sunflower</name>
    <dbReference type="NCBI Taxonomy" id="4232"/>
    <lineage>
        <taxon>Eukaryota</taxon>
        <taxon>Viridiplantae</taxon>
        <taxon>Streptophyta</taxon>
        <taxon>Embryophyta</taxon>
        <taxon>Tracheophyta</taxon>
        <taxon>Spermatophyta</taxon>
        <taxon>Magnoliopsida</taxon>
        <taxon>eudicotyledons</taxon>
        <taxon>Gunneridae</taxon>
        <taxon>Pentapetalae</taxon>
        <taxon>asterids</taxon>
        <taxon>campanulids</taxon>
        <taxon>Asterales</taxon>
        <taxon>Asteraceae</taxon>
        <taxon>Asteroideae</taxon>
        <taxon>Heliantheae alliance</taxon>
        <taxon>Heliantheae</taxon>
        <taxon>Helianthus</taxon>
    </lineage>
</organism>
<dbReference type="EMBL" id="MNCJ02000316">
    <property type="protein sequence ID" value="KAF5821992.1"/>
    <property type="molecule type" value="Genomic_DNA"/>
</dbReference>
<reference evidence="2" key="1">
    <citation type="journal article" date="2017" name="Nature">
        <title>The sunflower genome provides insights into oil metabolism, flowering and Asterid evolution.</title>
        <authorList>
            <person name="Badouin H."/>
            <person name="Gouzy J."/>
            <person name="Grassa C.J."/>
            <person name="Murat F."/>
            <person name="Staton S.E."/>
            <person name="Cottret L."/>
            <person name="Lelandais-Briere C."/>
            <person name="Owens G.L."/>
            <person name="Carrere S."/>
            <person name="Mayjonade B."/>
            <person name="Legrand L."/>
            <person name="Gill N."/>
            <person name="Kane N.C."/>
            <person name="Bowers J.E."/>
            <person name="Hubner S."/>
            <person name="Bellec A."/>
            <person name="Berard A."/>
            <person name="Berges H."/>
            <person name="Blanchet N."/>
            <person name="Boniface M.C."/>
            <person name="Brunel D."/>
            <person name="Catrice O."/>
            <person name="Chaidir N."/>
            <person name="Claudel C."/>
            <person name="Donnadieu C."/>
            <person name="Faraut T."/>
            <person name="Fievet G."/>
            <person name="Helmstetter N."/>
            <person name="King M."/>
            <person name="Knapp S.J."/>
            <person name="Lai Z."/>
            <person name="Le Paslier M.C."/>
            <person name="Lippi Y."/>
            <person name="Lorenzon L."/>
            <person name="Mandel J.R."/>
            <person name="Marage G."/>
            <person name="Marchand G."/>
            <person name="Marquand E."/>
            <person name="Bret-Mestries E."/>
            <person name="Morien E."/>
            <person name="Nambeesan S."/>
            <person name="Nguyen T."/>
            <person name="Pegot-Espagnet P."/>
            <person name="Pouilly N."/>
            <person name="Raftis F."/>
            <person name="Sallet E."/>
            <person name="Schiex T."/>
            <person name="Thomas J."/>
            <person name="Vandecasteele C."/>
            <person name="Vares D."/>
            <person name="Vear F."/>
            <person name="Vautrin S."/>
            <person name="Crespi M."/>
            <person name="Mangin B."/>
            <person name="Burke J.M."/>
            <person name="Salse J."/>
            <person name="Munos S."/>
            <person name="Vincourt P."/>
            <person name="Rieseberg L.H."/>
            <person name="Langlade N.B."/>
        </authorList>
    </citation>
    <scope>NUCLEOTIDE SEQUENCE</scope>
    <source>
        <tissue evidence="2">Leaves</tissue>
    </source>
</reference>
<evidence type="ECO:0000313" key="3">
    <source>
        <dbReference type="Proteomes" id="UP000215914"/>
    </source>
</evidence>
<keyword evidence="1" id="KW-0472">Membrane</keyword>
<comment type="caution">
    <text evidence="2">The sequence shown here is derived from an EMBL/GenBank/DDBJ whole genome shotgun (WGS) entry which is preliminary data.</text>
</comment>
<accession>A0A9K3P277</accession>
<feature type="transmembrane region" description="Helical" evidence="1">
    <location>
        <begin position="20"/>
        <end position="41"/>
    </location>
</feature>
<evidence type="ECO:0000256" key="1">
    <source>
        <dbReference type="SAM" id="Phobius"/>
    </source>
</evidence>
<reference evidence="2" key="2">
    <citation type="submission" date="2020-06" db="EMBL/GenBank/DDBJ databases">
        <title>Helianthus annuus Genome sequencing and assembly Release 2.</title>
        <authorList>
            <person name="Gouzy J."/>
            <person name="Langlade N."/>
            <person name="Munos S."/>
        </authorList>
    </citation>
    <scope>NUCLEOTIDE SEQUENCE</scope>
    <source>
        <tissue evidence="2">Leaves</tissue>
    </source>
</reference>
<dbReference type="Proteomes" id="UP000215914">
    <property type="component" value="Unassembled WGS sequence"/>
</dbReference>
<dbReference type="Gramene" id="mRNA:HanXRQr2_Chr01g0021281">
    <property type="protein sequence ID" value="CDS:HanXRQr2_Chr01g0021281.1"/>
    <property type="gene ID" value="HanXRQr2_Chr01g0021281"/>
</dbReference>
<protein>
    <submittedName>
        <fullName evidence="2">Uncharacterized protein</fullName>
    </submittedName>
</protein>